<name>A0ABY6YNT0_9ACTN</name>
<evidence type="ECO:0000256" key="1">
    <source>
        <dbReference type="SAM" id="MobiDB-lite"/>
    </source>
</evidence>
<feature type="compositionally biased region" description="Basic and acidic residues" evidence="1">
    <location>
        <begin position="93"/>
        <end position="106"/>
    </location>
</feature>
<protein>
    <submittedName>
        <fullName evidence="2">Uncharacterized protein</fullName>
    </submittedName>
</protein>
<sequence length="134" mass="13620">MTAAAVLAVAAALLAAARLFLNGRHPDRGVHSPGGTAEEALTADAGRSLERAAEFGAFEGHLWAWRDLLSDTAAALSGADTEPPGGGTAEAEDDRRREPDSAEQRLRSALSPLAESREAGTAGVDSGGSGPWSG</sequence>
<dbReference type="EMBL" id="CP113264">
    <property type="protein sequence ID" value="WAE73918.1"/>
    <property type="molecule type" value="Genomic_DNA"/>
</dbReference>
<feature type="region of interest" description="Disordered" evidence="1">
    <location>
        <begin position="74"/>
        <end position="134"/>
    </location>
</feature>
<evidence type="ECO:0000313" key="2">
    <source>
        <dbReference type="EMBL" id="WAE73918.1"/>
    </source>
</evidence>
<proteinExistence type="predicted"/>
<evidence type="ECO:0000313" key="3">
    <source>
        <dbReference type="Proteomes" id="UP001156498"/>
    </source>
</evidence>
<dbReference type="Proteomes" id="UP001156498">
    <property type="component" value="Chromosome"/>
</dbReference>
<dbReference type="RefSeq" id="WP_267947698.1">
    <property type="nucleotide sequence ID" value="NZ_CP113264.1"/>
</dbReference>
<reference evidence="2 3" key="1">
    <citation type="journal article" date="2013" name="Int. J. Syst. Evol. Microbiol.">
        <title>Description of Streptomonospora sediminis sp. nov. and Streptomonospora nanhaiensis sp. nov., and reclassification of Nocardiopsis arabia Hozzein &amp; Goodfellow 2008 as Streptomonospora arabica comb. nov. and emended description of the genus Streptomonospora.</title>
        <authorList>
            <person name="Zhang D.F."/>
            <person name="Pan H.Q."/>
            <person name="He J."/>
            <person name="Zhang X.M."/>
            <person name="Zhang Y.G."/>
            <person name="Klenk H.P."/>
            <person name="Hu J.C."/>
            <person name="Li W.J."/>
        </authorList>
    </citation>
    <scope>NUCLEOTIDE SEQUENCE [LARGE SCALE GENOMIC DNA]</scope>
    <source>
        <strain evidence="2 3">12A09</strain>
    </source>
</reference>
<feature type="compositionally biased region" description="Gly residues" evidence="1">
    <location>
        <begin position="125"/>
        <end position="134"/>
    </location>
</feature>
<organism evidence="2 3">
    <name type="scientific">Streptomonospora nanhaiensis</name>
    <dbReference type="NCBI Taxonomy" id="1323731"/>
    <lineage>
        <taxon>Bacteria</taxon>
        <taxon>Bacillati</taxon>
        <taxon>Actinomycetota</taxon>
        <taxon>Actinomycetes</taxon>
        <taxon>Streptosporangiales</taxon>
        <taxon>Nocardiopsidaceae</taxon>
        <taxon>Streptomonospora</taxon>
    </lineage>
</organism>
<keyword evidence="3" id="KW-1185">Reference proteome</keyword>
<accession>A0ABY6YNT0</accession>
<gene>
    <name evidence="2" type="ORF">OUQ99_01965</name>
</gene>